<dbReference type="RefSeq" id="WP_014798598.1">
    <property type="nucleotide sequence ID" value="NC_018018.1"/>
</dbReference>
<accession>I4AMH8</accession>
<proteinExistence type="predicted"/>
<dbReference type="OrthoDB" id="1682379at2"/>
<evidence type="ECO:0000313" key="4">
    <source>
        <dbReference type="EMBL" id="AFM05163.1"/>
    </source>
</evidence>
<dbReference type="Pfam" id="PF14905">
    <property type="entry name" value="OMP_b-brl_3"/>
    <property type="match status" value="1"/>
</dbReference>
<dbReference type="InterPro" id="IPR041700">
    <property type="entry name" value="OMP_b-brl_3"/>
</dbReference>
<dbReference type="SUPFAM" id="SSF49464">
    <property type="entry name" value="Carboxypeptidase regulatory domain-like"/>
    <property type="match status" value="1"/>
</dbReference>
<reference evidence="5" key="1">
    <citation type="submission" date="2012-06" db="EMBL/GenBank/DDBJ databases">
        <title>The complete genome of Flexibacter litoralis DSM 6794.</title>
        <authorList>
            <person name="Lucas S."/>
            <person name="Copeland A."/>
            <person name="Lapidus A."/>
            <person name="Glavina del Rio T."/>
            <person name="Dalin E."/>
            <person name="Tice H."/>
            <person name="Bruce D."/>
            <person name="Goodwin L."/>
            <person name="Pitluck S."/>
            <person name="Peters L."/>
            <person name="Ovchinnikova G."/>
            <person name="Lu M."/>
            <person name="Kyrpides N."/>
            <person name="Mavromatis K."/>
            <person name="Ivanova N."/>
            <person name="Brettin T."/>
            <person name="Detter J.C."/>
            <person name="Han C."/>
            <person name="Larimer F."/>
            <person name="Land M."/>
            <person name="Hauser L."/>
            <person name="Markowitz V."/>
            <person name="Cheng J.-F."/>
            <person name="Hugenholtz P."/>
            <person name="Woyke T."/>
            <person name="Wu D."/>
            <person name="Spring S."/>
            <person name="Lang E."/>
            <person name="Kopitz M."/>
            <person name="Brambilla E."/>
            <person name="Klenk H.-P."/>
            <person name="Eisen J.A."/>
        </authorList>
    </citation>
    <scope>NUCLEOTIDE SEQUENCE [LARGE SCALE GENOMIC DNA]</scope>
    <source>
        <strain evidence="5">ATCC 23117 / DSM 6794 / NBRC 15988 / NCIMB 1366 / Sio-4</strain>
    </source>
</reference>
<feature type="signal peptide" evidence="2">
    <location>
        <begin position="1"/>
        <end position="25"/>
    </location>
</feature>
<dbReference type="AlphaFoldDB" id="I4AMH8"/>
<keyword evidence="5" id="KW-1185">Reference proteome</keyword>
<evidence type="ECO:0000259" key="3">
    <source>
        <dbReference type="Pfam" id="PF14905"/>
    </source>
</evidence>
<evidence type="ECO:0000256" key="2">
    <source>
        <dbReference type="SAM" id="SignalP"/>
    </source>
</evidence>
<feature type="domain" description="Outer membrane protein beta-barrel" evidence="3">
    <location>
        <begin position="455"/>
        <end position="917"/>
    </location>
</feature>
<keyword evidence="2" id="KW-0732">Signal</keyword>
<organism evidence="4 5">
    <name type="scientific">Bernardetia litoralis (strain ATCC 23117 / DSM 6794 / NBRC 15988 / NCIMB 1366 / Fx l1 / Sio-4)</name>
    <name type="common">Flexibacter litoralis</name>
    <dbReference type="NCBI Taxonomy" id="880071"/>
    <lineage>
        <taxon>Bacteria</taxon>
        <taxon>Pseudomonadati</taxon>
        <taxon>Bacteroidota</taxon>
        <taxon>Cytophagia</taxon>
        <taxon>Cytophagales</taxon>
        <taxon>Bernardetiaceae</taxon>
        <taxon>Bernardetia</taxon>
    </lineage>
</organism>
<name>I4AMH8_BERLS</name>
<feature type="region of interest" description="Disordered" evidence="1">
    <location>
        <begin position="290"/>
        <end position="311"/>
    </location>
</feature>
<dbReference type="SUPFAM" id="SSF56935">
    <property type="entry name" value="Porins"/>
    <property type="match status" value="1"/>
</dbReference>
<evidence type="ECO:0000313" key="5">
    <source>
        <dbReference type="Proteomes" id="UP000006054"/>
    </source>
</evidence>
<dbReference type="InterPro" id="IPR008969">
    <property type="entry name" value="CarboxyPept-like_regulatory"/>
</dbReference>
<evidence type="ECO:0000256" key="1">
    <source>
        <dbReference type="SAM" id="MobiDB-lite"/>
    </source>
</evidence>
<sequence length="949" mass="107785" precursor="true">MKSVLYTSIFLFLFFSYSFSNLAFAQSYSLEGTVLEKETSESLISANIVLRFANDTSKFVFATTDLEGKFSFKNLTQKEYFLQISYVGYQNYSQKITLSKSHTVLPTILIEESTLLAVTVKGRQTVSEQLGDTTQYNASAFKTEQNADAETLIKKMPSITTEDGEIQAQGETVGKVLVDGKEFFGNDASVALKNLPAQIIDKVQIFDQESDQSQFSGISDGNTVKTINIVTKKDSRTGQFGKIYGGYGTDERYIGGGNINFFNGKQRISIIGLSNNVSQQNFSSQDLLGVTGQSSRRRGPGRGNDSDNFLVGGQNGITKTHSLGINYSDEWGKKIKLSGSYFFNWSENNSSTNLTRDYFLQDDATGSTQNQFYKEDQISSSDNQNHRFSLRFEYKIDSVNELILTPKINIQNYESYSLTDAQTFLGDNDLLNRTINDYNSNSSAFNFENDALFRHRFKKRGRTFSVKLNTKANIQDSENTLIANVETANTLDTLNQETFGNQSDILWATEFIYTEPISQKSTLQFDYEYSNNQLESEAETYDILSELNQGRIINNQLSSTIESGYLYHQAGFGYSYNTKKLHLNTNFTYQNATLDGGQTYPFETNFKRTFQNILPRIILRYDISKNSNLRLIYRSSTDNPDITDLQEVVDNSNPLQLSVGNEGLNQQVENRYIARYAYNNPDKRINFFAFAYVRNTNDYITNSTWIAGQDSMTVNGVFLSEGVQLTRPVNVDGYITSRLNAMVGIPFWKLNLNLNNQFVYNRTPTFINGEENIANNYAITEGLTVSSNINEKIDFGITYKLGYTIVDNSIQPEADNNYMTHSLEFRNLFLFKKGFLWQNDITYQSYNGLSDSFNQDYLLWSMSVGKRFLKDERGELKLTVFDLLNQNNSISRSVTETYVEDTQTQVLQRYFMLSFTYMIRNFKGAKAQQESEEKGRPDFGGPRGGRGGF</sequence>
<dbReference type="Pfam" id="PF13715">
    <property type="entry name" value="CarbopepD_reg_2"/>
    <property type="match status" value="1"/>
</dbReference>
<feature type="region of interest" description="Disordered" evidence="1">
    <location>
        <begin position="928"/>
        <end position="949"/>
    </location>
</feature>
<dbReference type="PATRIC" id="fig|880071.3.peg.2795"/>
<dbReference type="EMBL" id="CP003345">
    <property type="protein sequence ID" value="AFM05163.1"/>
    <property type="molecule type" value="Genomic_DNA"/>
</dbReference>
<protein>
    <recommendedName>
        <fullName evidence="3">Outer membrane protein beta-barrel domain-containing protein</fullName>
    </recommendedName>
</protein>
<dbReference type="Proteomes" id="UP000006054">
    <property type="component" value="Chromosome"/>
</dbReference>
<dbReference type="HOGENOM" id="CLU_012729_0_1_10"/>
<dbReference type="STRING" id="880071.Fleli_2810"/>
<gene>
    <name evidence="4" type="ordered locus">Fleli_2810</name>
</gene>
<feature type="chain" id="PRO_5003685563" description="Outer membrane protein beta-barrel domain-containing protein" evidence="2">
    <location>
        <begin position="26"/>
        <end position="949"/>
    </location>
</feature>
<dbReference type="eggNOG" id="COG4206">
    <property type="taxonomic scope" value="Bacteria"/>
</dbReference>
<dbReference type="KEGG" id="fli:Fleli_2810"/>
<dbReference type="Gene3D" id="2.60.40.1120">
    <property type="entry name" value="Carboxypeptidase-like, regulatory domain"/>
    <property type="match status" value="1"/>
</dbReference>